<comment type="caution">
    <text evidence="2">The sequence shown here is derived from an EMBL/GenBank/DDBJ whole genome shotgun (WGS) entry which is preliminary data.</text>
</comment>
<dbReference type="Proteomes" id="UP001597521">
    <property type="component" value="Unassembled WGS sequence"/>
</dbReference>
<name>A0ABW5QR06_9HYPH</name>
<keyword evidence="3" id="KW-1185">Reference proteome</keyword>
<keyword evidence="1" id="KW-1133">Transmembrane helix</keyword>
<feature type="transmembrane region" description="Helical" evidence="1">
    <location>
        <begin position="68"/>
        <end position="88"/>
    </location>
</feature>
<dbReference type="EMBL" id="JBHUNP010000001">
    <property type="protein sequence ID" value="MFD2649704.1"/>
    <property type="molecule type" value="Genomic_DNA"/>
</dbReference>
<evidence type="ECO:0000256" key="1">
    <source>
        <dbReference type="SAM" id="Phobius"/>
    </source>
</evidence>
<evidence type="ECO:0000313" key="2">
    <source>
        <dbReference type="EMBL" id="MFD2649704.1"/>
    </source>
</evidence>
<evidence type="ECO:0000313" key="3">
    <source>
        <dbReference type="Proteomes" id="UP001597521"/>
    </source>
</evidence>
<keyword evidence="1" id="KW-0812">Transmembrane</keyword>
<dbReference type="RefSeq" id="WP_386835319.1">
    <property type="nucleotide sequence ID" value="NZ_JBHUNP010000001.1"/>
</dbReference>
<reference evidence="3" key="1">
    <citation type="journal article" date="2019" name="Int. J. Syst. Evol. Microbiol.">
        <title>The Global Catalogue of Microorganisms (GCM) 10K type strain sequencing project: providing services to taxonomists for standard genome sequencing and annotation.</title>
        <authorList>
            <consortium name="The Broad Institute Genomics Platform"/>
            <consortium name="The Broad Institute Genome Sequencing Center for Infectious Disease"/>
            <person name="Wu L."/>
            <person name="Ma J."/>
        </authorList>
    </citation>
    <scope>NUCLEOTIDE SEQUENCE [LARGE SCALE GENOMIC DNA]</scope>
    <source>
        <strain evidence="3">CCM 7427</strain>
    </source>
</reference>
<protein>
    <submittedName>
        <fullName evidence="2">Uncharacterized protein</fullName>
    </submittedName>
</protein>
<organism evidence="2 3">
    <name type="scientific">Devosia albogilva</name>
    <dbReference type="NCBI Taxonomy" id="429726"/>
    <lineage>
        <taxon>Bacteria</taxon>
        <taxon>Pseudomonadati</taxon>
        <taxon>Pseudomonadota</taxon>
        <taxon>Alphaproteobacteria</taxon>
        <taxon>Hyphomicrobiales</taxon>
        <taxon>Devosiaceae</taxon>
        <taxon>Devosia</taxon>
    </lineage>
</organism>
<proteinExistence type="predicted"/>
<accession>A0ABW5QR06</accession>
<keyword evidence="1" id="KW-0472">Membrane</keyword>
<gene>
    <name evidence="2" type="ORF">ACFSX5_18105</name>
</gene>
<sequence>MTVLLGVVLLFALLSLFVAVVQAMAAVRLAPDGEQLGSFFPLGWWKFSQLEAKGGPAARERLSIYKRAVIAFVVFVVLGLILSGWAVNQTPPPTNSARVDRTLINDWRVIPTRTANLTDFRRVAPVPGAPILES</sequence>